<feature type="compositionally biased region" description="Basic residues" evidence="1">
    <location>
        <begin position="334"/>
        <end position="352"/>
    </location>
</feature>
<dbReference type="Proteomes" id="UP001172159">
    <property type="component" value="Unassembled WGS sequence"/>
</dbReference>
<feature type="compositionally biased region" description="Basic and acidic residues" evidence="1">
    <location>
        <begin position="105"/>
        <end position="115"/>
    </location>
</feature>
<feature type="compositionally biased region" description="Pro residues" evidence="1">
    <location>
        <begin position="142"/>
        <end position="152"/>
    </location>
</feature>
<dbReference type="AlphaFoldDB" id="A0AA40BDR8"/>
<gene>
    <name evidence="2" type="ORF">B0T21DRAFT_452023</name>
</gene>
<name>A0AA40BDR8_9PEZI</name>
<feature type="compositionally biased region" description="Low complexity" evidence="1">
    <location>
        <begin position="87"/>
        <end position="98"/>
    </location>
</feature>
<comment type="caution">
    <text evidence="2">The sequence shown here is derived from an EMBL/GenBank/DDBJ whole genome shotgun (WGS) entry which is preliminary data.</text>
</comment>
<evidence type="ECO:0000256" key="1">
    <source>
        <dbReference type="SAM" id="MobiDB-lite"/>
    </source>
</evidence>
<keyword evidence="3" id="KW-1185">Reference proteome</keyword>
<feature type="compositionally biased region" description="Polar residues" evidence="1">
    <location>
        <begin position="116"/>
        <end position="128"/>
    </location>
</feature>
<feature type="compositionally biased region" description="Polar residues" evidence="1">
    <location>
        <begin position="58"/>
        <end position="76"/>
    </location>
</feature>
<dbReference type="EMBL" id="JAUKTV010000008">
    <property type="protein sequence ID" value="KAK0732421.1"/>
    <property type="molecule type" value="Genomic_DNA"/>
</dbReference>
<evidence type="ECO:0000313" key="2">
    <source>
        <dbReference type="EMBL" id="KAK0732421.1"/>
    </source>
</evidence>
<feature type="region of interest" description="Disordered" evidence="1">
    <location>
        <begin position="330"/>
        <end position="376"/>
    </location>
</feature>
<sequence length="376" mass="41714">MGHRRVCCYCHLLWASSRPERPLIGQISVPIKSISAPRGVFRSLPFLWLKASDDRGQQPGNQLRTKCPRFSSTQPRRSFVFYPIRNRPLQRQQPTMTTPRPPAESNHHQIGDRMSTRFSSPSSDQTLFSANASRRPSSSCPSPNPPSPPSPPSGLLFQAPQLPSTYSLANLSPEEIGWNWETSSLGRSPVPSFLTAPTNNATPVERYVHIPQRHEIVSLSIDTRSQASLVAFSAHNQQLLQTQQSPPVASGLWDGRQQNDLLASLTERAATLPGSSYQPQELVLSSPSWSSTSTVCSLSTAVDDDAEDDELDIDSEIIRLKLGEIKRQRERTRPRAFRPARMKRRVARRNARRAGGSKAEVVKSPGKGLERSSPVS</sequence>
<protein>
    <submittedName>
        <fullName evidence="2">Uncharacterized protein</fullName>
    </submittedName>
</protein>
<accession>A0AA40BDR8</accession>
<feature type="region of interest" description="Disordered" evidence="1">
    <location>
        <begin position="52"/>
        <end position="159"/>
    </location>
</feature>
<proteinExistence type="predicted"/>
<feature type="compositionally biased region" description="Low complexity" evidence="1">
    <location>
        <begin position="129"/>
        <end position="141"/>
    </location>
</feature>
<evidence type="ECO:0000313" key="3">
    <source>
        <dbReference type="Proteomes" id="UP001172159"/>
    </source>
</evidence>
<reference evidence="2" key="1">
    <citation type="submission" date="2023-06" db="EMBL/GenBank/DDBJ databases">
        <title>Genome-scale phylogeny and comparative genomics of the fungal order Sordariales.</title>
        <authorList>
            <consortium name="Lawrence Berkeley National Laboratory"/>
            <person name="Hensen N."/>
            <person name="Bonometti L."/>
            <person name="Westerberg I."/>
            <person name="Brannstrom I.O."/>
            <person name="Guillou S."/>
            <person name="Cros-Aarteil S."/>
            <person name="Calhoun S."/>
            <person name="Haridas S."/>
            <person name="Kuo A."/>
            <person name="Mondo S."/>
            <person name="Pangilinan J."/>
            <person name="Riley R."/>
            <person name="Labutti K."/>
            <person name="Andreopoulos B."/>
            <person name="Lipzen A."/>
            <person name="Chen C."/>
            <person name="Yanf M."/>
            <person name="Daum C."/>
            <person name="Ng V."/>
            <person name="Clum A."/>
            <person name="Steindorff A."/>
            <person name="Ohm R."/>
            <person name="Martin F."/>
            <person name="Silar P."/>
            <person name="Natvig D."/>
            <person name="Lalanne C."/>
            <person name="Gautier V."/>
            <person name="Ament-Velasquez S.L."/>
            <person name="Kruys A."/>
            <person name="Hutchinson M.I."/>
            <person name="Powell A.J."/>
            <person name="Barry K."/>
            <person name="Miller A.N."/>
            <person name="Grigoriev I.V."/>
            <person name="Debuchy R."/>
            <person name="Gladieux P."/>
            <person name="Thoren M.H."/>
            <person name="Johannesson H."/>
        </authorList>
    </citation>
    <scope>NUCLEOTIDE SEQUENCE</scope>
    <source>
        <strain evidence="2">CBS 540.89</strain>
    </source>
</reference>
<organism evidence="2 3">
    <name type="scientific">Apiosordaria backusii</name>
    <dbReference type="NCBI Taxonomy" id="314023"/>
    <lineage>
        <taxon>Eukaryota</taxon>
        <taxon>Fungi</taxon>
        <taxon>Dikarya</taxon>
        <taxon>Ascomycota</taxon>
        <taxon>Pezizomycotina</taxon>
        <taxon>Sordariomycetes</taxon>
        <taxon>Sordariomycetidae</taxon>
        <taxon>Sordariales</taxon>
        <taxon>Lasiosphaeriaceae</taxon>
        <taxon>Apiosordaria</taxon>
    </lineage>
</organism>